<feature type="non-terminal residue" evidence="5">
    <location>
        <position position="1"/>
    </location>
</feature>
<gene>
    <name evidence="5" type="ORF">S01H1_32180</name>
</gene>
<keyword evidence="1" id="KW-0805">Transcription regulation</keyword>
<protein>
    <recommendedName>
        <fullName evidence="4">GntR C-terminal domain-containing protein</fullName>
    </recommendedName>
</protein>
<keyword evidence="3" id="KW-0804">Transcription</keyword>
<dbReference type="InterPro" id="IPR008920">
    <property type="entry name" value="TF_FadR/GntR_C"/>
</dbReference>
<evidence type="ECO:0000259" key="4">
    <source>
        <dbReference type="Pfam" id="PF07729"/>
    </source>
</evidence>
<feature type="domain" description="GntR C-terminal" evidence="4">
    <location>
        <begin position="19"/>
        <end position="137"/>
    </location>
</feature>
<dbReference type="InterPro" id="IPR011711">
    <property type="entry name" value="GntR_C"/>
</dbReference>
<evidence type="ECO:0000256" key="3">
    <source>
        <dbReference type="ARBA" id="ARBA00023163"/>
    </source>
</evidence>
<dbReference type="EMBL" id="BARS01019908">
    <property type="protein sequence ID" value="GAF96072.1"/>
    <property type="molecule type" value="Genomic_DNA"/>
</dbReference>
<sequence>STILRREGASTWEMQEYEQFLLPEVFGQAAEHCTDKQKTELEKRGQAYLDFIRAGNDDASLQKELFFSFIEIVFEATGNRVLSLMGQIQQLIRELRHITGDEGREKELQALEEKSIKLMLKAVKSGDSEYARKIVSKIYRVGPKIEKIMRGVPLGQQICIPVDVFFEEIGFE</sequence>
<dbReference type="Pfam" id="PF07729">
    <property type="entry name" value="FCD"/>
    <property type="match status" value="1"/>
</dbReference>
<proteinExistence type="predicted"/>
<dbReference type="AlphaFoldDB" id="X0U6T5"/>
<evidence type="ECO:0000256" key="1">
    <source>
        <dbReference type="ARBA" id="ARBA00023015"/>
    </source>
</evidence>
<dbReference type="Gene3D" id="1.20.120.530">
    <property type="entry name" value="GntR ligand-binding domain-like"/>
    <property type="match status" value="1"/>
</dbReference>
<dbReference type="GO" id="GO:0003677">
    <property type="term" value="F:DNA binding"/>
    <property type="evidence" value="ECO:0007669"/>
    <property type="project" value="UniProtKB-KW"/>
</dbReference>
<reference evidence="5" key="1">
    <citation type="journal article" date="2014" name="Front. Microbiol.">
        <title>High frequency of phylogenetically diverse reductive dehalogenase-homologous genes in deep subseafloor sedimentary metagenomes.</title>
        <authorList>
            <person name="Kawai M."/>
            <person name="Futagami T."/>
            <person name="Toyoda A."/>
            <person name="Takaki Y."/>
            <person name="Nishi S."/>
            <person name="Hori S."/>
            <person name="Arai W."/>
            <person name="Tsubouchi T."/>
            <person name="Morono Y."/>
            <person name="Uchiyama I."/>
            <person name="Ito T."/>
            <person name="Fujiyama A."/>
            <person name="Inagaki F."/>
            <person name="Takami H."/>
        </authorList>
    </citation>
    <scope>NUCLEOTIDE SEQUENCE</scope>
    <source>
        <strain evidence="5">Expedition CK06-06</strain>
    </source>
</reference>
<accession>X0U6T5</accession>
<comment type="caution">
    <text evidence="5">The sequence shown here is derived from an EMBL/GenBank/DDBJ whole genome shotgun (WGS) entry which is preliminary data.</text>
</comment>
<organism evidence="5">
    <name type="scientific">marine sediment metagenome</name>
    <dbReference type="NCBI Taxonomy" id="412755"/>
    <lineage>
        <taxon>unclassified sequences</taxon>
        <taxon>metagenomes</taxon>
        <taxon>ecological metagenomes</taxon>
    </lineage>
</organism>
<evidence type="ECO:0000313" key="5">
    <source>
        <dbReference type="EMBL" id="GAF96072.1"/>
    </source>
</evidence>
<name>X0U6T5_9ZZZZ</name>
<keyword evidence="2" id="KW-0238">DNA-binding</keyword>
<evidence type="ECO:0000256" key="2">
    <source>
        <dbReference type="ARBA" id="ARBA00023125"/>
    </source>
</evidence>